<dbReference type="SUPFAM" id="SSF52540">
    <property type="entry name" value="P-loop containing nucleoside triphosphate hydrolases"/>
    <property type="match status" value="2"/>
</dbReference>
<organism evidence="1 2">
    <name type="scientific">[Clostridium] polysaccharolyticum</name>
    <dbReference type="NCBI Taxonomy" id="29364"/>
    <lineage>
        <taxon>Bacteria</taxon>
        <taxon>Bacillati</taxon>
        <taxon>Bacillota</taxon>
        <taxon>Clostridia</taxon>
        <taxon>Lachnospirales</taxon>
        <taxon>Lachnospiraceae</taxon>
    </lineage>
</organism>
<dbReference type="AlphaFoldDB" id="A0A1I0D911"/>
<gene>
    <name evidence="1" type="ORF">SAMN04487772_11363</name>
</gene>
<dbReference type="InterPro" id="IPR027417">
    <property type="entry name" value="P-loop_NTPase"/>
</dbReference>
<keyword evidence="2" id="KW-1185">Reference proteome</keyword>
<dbReference type="Proteomes" id="UP000199800">
    <property type="component" value="Unassembled WGS sequence"/>
</dbReference>
<protein>
    <recommendedName>
        <fullName evidence="3">AAA domain-containing protein</fullName>
    </recommendedName>
</protein>
<proteinExistence type="predicted"/>
<dbReference type="OrthoDB" id="9777019at2"/>
<dbReference type="Gene3D" id="3.40.50.10850">
    <property type="entry name" value="Ntrc-like two-domain protein"/>
    <property type="match status" value="1"/>
</dbReference>
<accession>A0A1I0D911</accession>
<dbReference type="EMBL" id="FOHN01000013">
    <property type="protein sequence ID" value="SET28754.1"/>
    <property type="molecule type" value="Genomic_DNA"/>
</dbReference>
<dbReference type="CDD" id="cd01983">
    <property type="entry name" value="SIMIBI"/>
    <property type="match status" value="1"/>
</dbReference>
<evidence type="ECO:0000313" key="1">
    <source>
        <dbReference type="EMBL" id="SET28754.1"/>
    </source>
</evidence>
<evidence type="ECO:0008006" key="3">
    <source>
        <dbReference type="Google" id="ProtNLM"/>
    </source>
</evidence>
<evidence type="ECO:0000313" key="2">
    <source>
        <dbReference type="Proteomes" id="UP000199800"/>
    </source>
</evidence>
<sequence length="301" mass="34998">MKKKLLVIYDLDLEYGNRLLSYFMKKGEALFEAMLITNCKSLEEIDRDIALLLLDESLQDLKLGEKVKKVLYLSEHETNAAYINRYQSADIILKNVLKALETLPDMPCNGFLRGEIIGVYSPVGGSGKTLLAKELAREIKMKGGKVYYFDFGLVPEIMGERRADFYYDLHEKIHITEDAWKNYFSEEEGVFRMASSVYNTELWTMAPEDIEFFLEQIHMRNEEAYYIFDIGFFNAAIVKLLEGCDRWLLPKIYRGERLDKIEHVKELIRFQGREALLDKLREVSHPQEILSMLRGGKDSDS</sequence>
<name>A0A1I0D911_9FIRM</name>
<dbReference type="STRING" id="29364.SAMN04487772_11363"/>
<reference evidence="1 2" key="1">
    <citation type="submission" date="2016-10" db="EMBL/GenBank/DDBJ databases">
        <authorList>
            <person name="de Groot N.N."/>
        </authorList>
    </citation>
    <scope>NUCLEOTIDE SEQUENCE [LARGE SCALE GENOMIC DNA]</scope>
    <source>
        <strain evidence="1 2">DSM 1801</strain>
    </source>
</reference>
<dbReference type="Gene3D" id="3.40.50.300">
    <property type="entry name" value="P-loop containing nucleotide triphosphate hydrolases"/>
    <property type="match status" value="1"/>
</dbReference>
<dbReference type="RefSeq" id="WP_092478045.1">
    <property type="nucleotide sequence ID" value="NZ_FOHN01000013.1"/>
</dbReference>